<dbReference type="Gene3D" id="2.130.10.10">
    <property type="entry name" value="YVTN repeat-like/Quinoprotein amine dehydrogenase"/>
    <property type="match status" value="2"/>
</dbReference>
<organism evidence="1 2">
    <name type="scientific">Albibacterium profundi</name>
    <dbReference type="NCBI Taxonomy" id="3134906"/>
    <lineage>
        <taxon>Bacteria</taxon>
        <taxon>Pseudomonadati</taxon>
        <taxon>Bacteroidota</taxon>
        <taxon>Sphingobacteriia</taxon>
        <taxon>Sphingobacteriales</taxon>
        <taxon>Sphingobacteriaceae</taxon>
        <taxon>Albibacterium</taxon>
    </lineage>
</organism>
<evidence type="ECO:0008006" key="3">
    <source>
        <dbReference type="Google" id="ProtNLM"/>
    </source>
</evidence>
<dbReference type="InterPro" id="IPR001680">
    <property type="entry name" value="WD40_rpt"/>
</dbReference>
<comment type="caution">
    <text evidence="1">The sequence shown here is derived from an EMBL/GenBank/DDBJ whole genome shotgun (WGS) entry which is preliminary data.</text>
</comment>
<reference evidence="1 2" key="1">
    <citation type="submission" date="2024-04" db="EMBL/GenBank/DDBJ databases">
        <title>Albibacterium profundi sp. nov., isolated from sediment of the Challenger Deep of Mariana Trench.</title>
        <authorList>
            <person name="Wang Y."/>
        </authorList>
    </citation>
    <scope>NUCLEOTIDE SEQUENCE [LARGE SCALE GENOMIC DNA]</scope>
    <source>
        <strain evidence="1 2">RHL897</strain>
    </source>
</reference>
<dbReference type="SMART" id="SM00320">
    <property type="entry name" value="WD40"/>
    <property type="match status" value="3"/>
</dbReference>
<evidence type="ECO:0000313" key="2">
    <source>
        <dbReference type="Proteomes" id="UP001580928"/>
    </source>
</evidence>
<proteinExistence type="predicted"/>
<gene>
    <name evidence="1" type="ORF">WKR92_00760</name>
</gene>
<evidence type="ECO:0000313" key="1">
    <source>
        <dbReference type="EMBL" id="MFB5944352.1"/>
    </source>
</evidence>
<name>A0ABV5C9X6_9SPHI</name>
<keyword evidence="2" id="KW-1185">Reference proteome</keyword>
<dbReference type="InterPro" id="IPR011047">
    <property type="entry name" value="Quinoprotein_ADH-like_sf"/>
</dbReference>
<accession>A0ABV5C9X6</accession>
<dbReference type="RefSeq" id="WP_375555933.1">
    <property type="nucleotide sequence ID" value="NZ_JBBVGT010000001.1"/>
</dbReference>
<dbReference type="InterPro" id="IPR015943">
    <property type="entry name" value="WD40/YVTN_repeat-like_dom_sf"/>
</dbReference>
<dbReference type="SUPFAM" id="SSF50998">
    <property type="entry name" value="Quinoprotein alcohol dehydrogenase-like"/>
    <property type="match status" value="1"/>
</dbReference>
<dbReference type="EMBL" id="JBBVGT010000001">
    <property type="protein sequence ID" value="MFB5944352.1"/>
    <property type="molecule type" value="Genomic_DNA"/>
</dbReference>
<dbReference type="Proteomes" id="UP001580928">
    <property type="component" value="Unassembled WGS sequence"/>
</dbReference>
<protein>
    <recommendedName>
        <fullName evidence="3">WD40 repeat domain-containing protein</fullName>
    </recommendedName>
</protein>
<sequence>MKLHKIILLLSLCVLLTNCKQKVTVKKHKVTSINPIAYTDVIFKAGRDTVFVSTFDGKIYQLVNENNNKKQIAAIGDEIYDLAYHAEKNELYAATLNSGIVIINVLNGAVIDKLPIKETWAYQICFNTQNGILATFDFKGNHYVWDTNNDFRKLDTPDDLKRMSPKYIADNGDIYFDGLGKLISWNYRTNNIKQSQINGKIADVDDNRNVLIMGGKEFAFYDTREDSIIYTRSHPNWPIYVPQQDSIVNIPLSLEVLFGLTSNKSIYTLGLDKSIREWNKWSGRLIKTYSKHRGTPSGMDITADESQLVTVDLLGKIHFWNL</sequence>